<dbReference type="RefSeq" id="WP_005191607.1">
    <property type="nucleotide sequence ID" value="NZ_CP045804.1"/>
</dbReference>
<dbReference type="EMBL" id="CP045810">
    <property type="protein sequence ID" value="QHN38369.1"/>
    <property type="molecule type" value="Genomic_DNA"/>
</dbReference>
<proteinExistence type="inferred from homology"/>
<comment type="similarity">
    <text evidence="1">Belongs to the universal stress protein A family.</text>
</comment>
<sequence>MPILVAYLATPGGADAVALGARLARSLSTGLEISMVLPPETVVDPPGNYEELLTDRAESWLAEAADLVDDDVSVTTHISFHESSAEGIITEAERVGAELIVVGGGGGGALVGSLTLGSVVNDLMHSSPVPVAVAPRGSRSSGVNRIREVTCAIGERREAPEVLRAAVRGAARAGVGLRLVSLVAVEPVSGAAKTDAEVIERARTHAAGLVEKAKELATNEISVTGEVTSGRHIEDAVNKLDWHDGDLIVVGSSRLAQPRRIFLGSTAAKMLRVLQVPMVVVPKGDD</sequence>
<dbReference type="CDD" id="cd00293">
    <property type="entry name" value="USP-like"/>
    <property type="match status" value="1"/>
</dbReference>
<reference evidence="2" key="1">
    <citation type="journal article" date="2021" name="Nat. Microbiol.">
        <title>Cocultivation of an ultrasmall environmental parasitic bacterium with lytic ability against bacteria associated with wastewater foams.</title>
        <authorList>
            <person name="Batinovic S."/>
            <person name="Rose J.J.A."/>
            <person name="Ratcliffe J."/>
            <person name="Seviour R.J."/>
            <person name="Petrovski S."/>
        </authorList>
    </citation>
    <scope>NUCLEOTIDE SEQUENCE</scope>
    <source>
        <strain evidence="2">CON44</strain>
    </source>
</reference>
<dbReference type="Gene3D" id="3.40.50.12370">
    <property type="match status" value="1"/>
</dbReference>
<name>A0A857LIF1_9ACTN</name>
<dbReference type="PANTHER" id="PTHR46268:SF6">
    <property type="entry name" value="UNIVERSAL STRESS PROTEIN UP12"/>
    <property type="match status" value="1"/>
</dbReference>
<accession>A0A857LIF1</accession>
<dbReference type="InterPro" id="IPR006016">
    <property type="entry name" value="UspA"/>
</dbReference>
<dbReference type="SUPFAM" id="SSF52402">
    <property type="entry name" value="Adenine nucleotide alpha hydrolases-like"/>
    <property type="match status" value="2"/>
</dbReference>
<dbReference type="InterPro" id="IPR006015">
    <property type="entry name" value="Universal_stress_UspA"/>
</dbReference>
<evidence type="ECO:0000313" key="2">
    <source>
        <dbReference type="EMBL" id="QHN38369.1"/>
    </source>
</evidence>
<dbReference type="AlphaFoldDB" id="A0A857LIF1"/>
<dbReference type="PANTHER" id="PTHR46268">
    <property type="entry name" value="STRESS RESPONSE PROTEIN NHAX"/>
    <property type="match status" value="1"/>
</dbReference>
<protein>
    <submittedName>
        <fullName evidence="2">Universal stress protein</fullName>
    </submittedName>
</protein>
<dbReference type="PRINTS" id="PR01438">
    <property type="entry name" value="UNVRSLSTRESS"/>
</dbReference>
<organism evidence="2">
    <name type="scientific">Gordonia amarae</name>
    <dbReference type="NCBI Taxonomy" id="36821"/>
    <lineage>
        <taxon>Bacteria</taxon>
        <taxon>Bacillati</taxon>
        <taxon>Actinomycetota</taxon>
        <taxon>Actinomycetes</taxon>
        <taxon>Mycobacteriales</taxon>
        <taxon>Gordoniaceae</taxon>
        <taxon>Gordonia</taxon>
    </lineage>
</organism>
<gene>
    <name evidence="2" type="ORF">GII30_03520</name>
</gene>
<dbReference type="Pfam" id="PF00582">
    <property type="entry name" value="Usp"/>
    <property type="match status" value="2"/>
</dbReference>
<evidence type="ECO:0000256" key="1">
    <source>
        <dbReference type="ARBA" id="ARBA00008791"/>
    </source>
</evidence>